<dbReference type="GeneID" id="63821716"/>
<sequence>MSSEGEQRGTSAGFDGADGHSAKEQSGGHDNRVLGGYKATLRSDRTSTEAKKHAKEVLEAAGYSVENPGVPEDEHQRRVIAGYKAALHNPRVSEAAKKHAEEYLKEHGAL</sequence>
<dbReference type="RefSeq" id="XP_040762372.1">
    <property type="nucleotide sequence ID" value="XM_040904686.1"/>
</dbReference>
<feature type="compositionally biased region" description="Polar residues" evidence="1">
    <location>
        <begin position="1"/>
        <end position="10"/>
    </location>
</feature>
<dbReference type="AlphaFoldDB" id="A0A165DDH4"/>
<name>A0A165DDH4_9APHY</name>
<evidence type="ECO:0008006" key="4">
    <source>
        <dbReference type="Google" id="ProtNLM"/>
    </source>
</evidence>
<gene>
    <name evidence="2" type="ORF">LAESUDRAFT_657427</name>
</gene>
<dbReference type="GO" id="GO:0005737">
    <property type="term" value="C:cytoplasm"/>
    <property type="evidence" value="ECO:0007669"/>
    <property type="project" value="TreeGrafter"/>
</dbReference>
<protein>
    <recommendedName>
        <fullName evidence="4">Conidiation-specific protein 6</fullName>
    </recommendedName>
</protein>
<dbReference type="InterPro" id="IPR052670">
    <property type="entry name" value="UPF0654_domain"/>
</dbReference>
<dbReference type="PANTHER" id="PTHR36576:SF1">
    <property type="entry name" value="UPF0654 PROTEIN C11D3.01C-RELATED"/>
    <property type="match status" value="1"/>
</dbReference>
<organism evidence="2 3">
    <name type="scientific">Laetiporus sulphureus 93-53</name>
    <dbReference type="NCBI Taxonomy" id="1314785"/>
    <lineage>
        <taxon>Eukaryota</taxon>
        <taxon>Fungi</taxon>
        <taxon>Dikarya</taxon>
        <taxon>Basidiomycota</taxon>
        <taxon>Agaricomycotina</taxon>
        <taxon>Agaricomycetes</taxon>
        <taxon>Polyporales</taxon>
        <taxon>Laetiporus</taxon>
    </lineage>
</organism>
<evidence type="ECO:0000313" key="3">
    <source>
        <dbReference type="Proteomes" id="UP000076871"/>
    </source>
</evidence>
<evidence type="ECO:0000313" key="2">
    <source>
        <dbReference type="EMBL" id="KZT04632.1"/>
    </source>
</evidence>
<accession>A0A165DDH4</accession>
<dbReference type="InterPro" id="IPR018824">
    <property type="entry name" value="Conidiation-specific_6"/>
</dbReference>
<keyword evidence="3" id="KW-1185">Reference proteome</keyword>
<feature type="compositionally biased region" description="Basic and acidic residues" evidence="1">
    <location>
        <begin position="41"/>
        <end position="52"/>
    </location>
</feature>
<reference evidence="2 3" key="1">
    <citation type="journal article" date="2016" name="Mol. Biol. Evol.">
        <title>Comparative Genomics of Early-Diverging Mushroom-Forming Fungi Provides Insights into the Origins of Lignocellulose Decay Capabilities.</title>
        <authorList>
            <person name="Nagy L.G."/>
            <person name="Riley R."/>
            <person name="Tritt A."/>
            <person name="Adam C."/>
            <person name="Daum C."/>
            <person name="Floudas D."/>
            <person name="Sun H."/>
            <person name="Yadav J.S."/>
            <person name="Pangilinan J."/>
            <person name="Larsson K.H."/>
            <person name="Matsuura K."/>
            <person name="Barry K."/>
            <person name="Labutti K."/>
            <person name="Kuo R."/>
            <person name="Ohm R.A."/>
            <person name="Bhattacharya S.S."/>
            <person name="Shirouzu T."/>
            <person name="Yoshinaga Y."/>
            <person name="Martin F.M."/>
            <person name="Grigoriev I.V."/>
            <person name="Hibbett D.S."/>
        </authorList>
    </citation>
    <scope>NUCLEOTIDE SEQUENCE [LARGE SCALE GENOMIC DNA]</scope>
    <source>
        <strain evidence="2 3">93-53</strain>
    </source>
</reference>
<proteinExistence type="predicted"/>
<feature type="region of interest" description="Disordered" evidence="1">
    <location>
        <begin position="1"/>
        <end position="52"/>
    </location>
</feature>
<dbReference type="OrthoDB" id="5419162at2759"/>
<dbReference type="PANTHER" id="PTHR36576">
    <property type="entry name" value="UPF0654 PROTEIN C11D3.01C-RELATED"/>
    <property type="match status" value="1"/>
</dbReference>
<dbReference type="EMBL" id="KV427635">
    <property type="protein sequence ID" value="KZT04632.1"/>
    <property type="molecule type" value="Genomic_DNA"/>
</dbReference>
<evidence type="ECO:0000256" key="1">
    <source>
        <dbReference type="SAM" id="MobiDB-lite"/>
    </source>
</evidence>
<dbReference type="Proteomes" id="UP000076871">
    <property type="component" value="Unassembled WGS sequence"/>
</dbReference>
<dbReference type="Pfam" id="PF10346">
    <property type="entry name" value="Con-6"/>
    <property type="match status" value="2"/>
</dbReference>
<feature type="compositionally biased region" description="Basic and acidic residues" evidence="1">
    <location>
        <begin position="17"/>
        <end position="32"/>
    </location>
</feature>
<dbReference type="InParanoid" id="A0A165DDH4"/>